<keyword evidence="1" id="KW-0812">Transmembrane</keyword>
<sequence length="159" mass="17343">MLVKQLQSTRRPKLYFFLLAVLSLNAAVTLAKDVTNFCKCSCGQNSTIIELTPFALSHLPHASQPIDVGTLMPNVCMNCTRLLCGIAEPQLCDGAAVDDEIVPLCFQRDSLQDELIVTGFLLLVVGLLVWAAVRAHIKPVVARLLTQYGYQNLAAATNE</sequence>
<feature type="transmembrane region" description="Helical" evidence="1">
    <location>
        <begin position="115"/>
        <end position="133"/>
    </location>
</feature>
<dbReference type="Proteomes" id="UP001145021">
    <property type="component" value="Unassembled WGS sequence"/>
</dbReference>
<comment type="caution">
    <text evidence="3">The sequence shown here is derived from an EMBL/GenBank/DDBJ whole genome shotgun (WGS) entry which is preliminary data.</text>
</comment>
<evidence type="ECO:0000313" key="4">
    <source>
        <dbReference type="Proteomes" id="UP001145021"/>
    </source>
</evidence>
<feature type="chain" id="PRO_5040934269" evidence="2">
    <location>
        <begin position="32"/>
        <end position="159"/>
    </location>
</feature>
<proteinExistence type="predicted"/>
<keyword evidence="4" id="KW-1185">Reference proteome</keyword>
<dbReference type="EMBL" id="JANBOH010000045">
    <property type="protein sequence ID" value="KAJ1646908.1"/>
    <property type="molecule type" value="Genomic_DNA"/>
</dbReference>
<keyword evidence="2" id="KW-0732">Signal</keyword>
<accession>A0A9W7XPL4</accession>
<keyword evidence="1" id="KW-1133">Transmembrane helix</keyword>
<name>A0A9W7XPL4_9FUNG</name>
<evidence type="ECO:0000313" key="3">
    <source>
        <dbReference type="EMBL" id="KAJ1646908.1"/>
    </source>
</evidence>
<gene>
    <name evidence="3" type="ORF">LPJ64_001652</name>
</gene>
<reference evidence="3" key="1">
    <citation type="submission" date="2022-07" db="EMBL/GenBank/DDBJ databases">
        <title>Phylogenomic reconstructions and comparative analyses of Kickxellomycotina fungi.</title>
        <authorList>
            <person name="Reynolds N.K."/>
            <person name="Stajich J.E."/>
            <person name="Barry K."/>
            <person name="Grigoriev I.V."/>
            <person name="Crous P."/>
            <person name="Smith M.E."/>
        </authorList>
    </citation>
    <scope>NUCLEOTIDE SEQUENCE</scope>
    <source>
        <strain evidence="3">NBRC 105413</strain>
    </source>
</reference>
<evidence type="ECO:0000256" key="1">
    <source>
        <dbReference type="SAM" id="Phobius"/>
    </source>
</evidence>
<protein>
    <submittedName>
        <fullName evidence="3">Uncharacterized protein</fullName>
    </submittedName>
</protein>
<dbReference type="PANTHER" id="PTHR36854:SF1">
    <property type="entry name" value="TRANSMEMBRANE PROTEIN"/>
    <property type="match status" value="1"/>
</dbReference>
<organism evidence="3 4">
    <name type="scientific">Coemansia asiatica</name>
    <dbReference type="NCBI Taxonomy" id="1052880"/>
    <lineage>
        <taxon>Eukaryota</taxon>
        <taxon>Fungi</taxon>
        <taxon>Fungi incertae sedis</taxon>
        <taxon>Zoopagomycota</taxon>
        <taxon>Kickxellomycotina</taxon>
        <taxon>Kickxellomycetes</taxon>
        <taxon>Kickxellales</taxon>
        <taxon>Kickxellaceae</taxon>
        <taxon>Coemansia</taxon>
    </lineage>
</organism>
<dbReference type="PANTHER" id="PTHR36854">
    <property type="entry name" value="CHROMOSOME 9, WHOLE GENOME SHOTGUN SEQUENCE"/>
    <property type="match status" value="1"/>
</dbReference>
<feature type="signal peptide" evidence="2">
    <location>
        <begin position="1"/>
        <end position="31"/>
    </location>
</feature>
<keyword evidence="1" id="KW-0472">Membrane</keyword>
<dbReference type="AlphaFoldDB" id="A0A9W7XPL4"/>
<evidence type="ECO:0000256" key="2">
    <source>
        <dbReference type="SAM" id="SignalP"/>
    </source>
</evidence>